<dbReference type="GO" id="GO:0032053">
    <property type="term" value="P:ciliary basal body organization"/>
    <property type="evidence" value="ECO:0007669"/>
    <property type="project" value="TreeGrafter"/>
</dbReference>
<dbReference type="GO" id="GO:0007099">
    <property type="term" value="P:centriole replication"/>
    <property type="evidence" value="ECO:0007669"/>
    <property type="project" value="TreeGrafter"/>
</dbReference>
<dbReference type="GO" id="GO:0005813">
    <property type="term" value="C:centrosome"/>
    <property type="evidence" value="ECO:0007669"/>
    <property type="project" value="InterPro"/>
</dbReference>
<feature type="region of interest" description="Disordered" evidence="1">
    <location>
        <begin position="1550"/>
        <end position="1581"/>
    </location>
</feature>
<gene>
    <name evidence="4" type="primary">RTTN</name>
</gene>
<feature type="compositionally biased region" description="Polar residues" evidence="1">
    <location>
        <begin position="340"/>
        <end position="353"/>
    </location>
</feature>
<dbReference type="CTD" id="25914"/>
<evidence type="ECO:0000313" key="4">
    <source>
        <dbReference type="RefSeq" id="XP_033790140.1"/>
    </source>
</evidence>
<dbReference type="SUPFAM" id="SSF48371">
    <property type="entry name" value="ARM repeat"/>
    <property type="match status" value="1"/>
</dbReference>
<feature type="compositionally biased region" description="Low complexity" evidence="1">
    <location>
        <begin position="311"/>
        <end position="321"/>
    </location>
</feature>
<dbReference type="Pfam" id="PF14726">
    <property type="entry name" value="RTTN_N"/>
    <property type="match status" value="1"/>
</dbReference>
<dbReference type="OrthoDB" id="428850at2759"/>
<dbReference type="InterPro" id="IPR011989">
    <property type="entry name" value="ARM-like"/>
</dbReference>
<dbReference type="RefSeq" id="XP_033790140.1">
    <property type="nucleotide sequence ID" value="XM_033934249.1"/>
</dbReference>
<dbReference type="InterPro" id="IPR030791">
    <property type="entry name" value="Rotatin"/>
</dbReference>
<dbReference type="GO" id="GO:0005814">
    <property type="term" value="C:centriole"/>
    <property type="evidence" value="ECO:0007669"/>
    <property type="project" value="TreeGrafter"/>
</dbReference>
<evidence type="ECO:0000259" key="2">
    <source>
        <dbReference type="Pfam" id="PF14726"/>
    </source>
</evidence>
<feature type="domain" description="Rotatin N-terminal" evidence="2">
    <location>
        <begin position="16"/>
        <end position="112"/>
    </location>
</feature>
<dbReference type="GeneID" id="117355542"/>
<organism evidence="3 4">
    <name type="scientific">Geotrypetes seraphini</name>
    <name type="common">Gaboon caecilian</name>
    <name type="synonym">Caecilia seraphini</name>
    <dbReference type="NCBI Taxonomy" id="260995"/>
    <lineage>
        <taxon>Eukaryota</taxon>
        <taxon>Metazoa</taxon>
        <taxon>Chordata</taxon>
        <taxon>Craniata</taxon>
        <taxon>Vertebrata</taxon>
        <taxon>Euteleostomi</taxon>
        <taxon>Amphibia</taxon>
        <taxon>Gymnophiona</taxon>
        <taxon>Geotrypetes</taxon>
    </lineage>
</organism>
<feature type="compositionally biased region" description="Low complexity" evidence="1">
    <location>
        <begin position="1550"/>
        <end position="1575"/>
    </location>
</feature>
<dbReference type="Gene3D" id="1.25.10.10">
    <property type="entry name" value="Leucine-rich Repeat Variant"/>
    <property type="match status" value="1"/>
</dbReference>
<dbReference type="GO" id="GO:0010457">
    <property type="term" value="P:centriole-centriole cohesion"/>
    <property type="evidence" value="ECO:0007669"/>
    <property type="project" value="TreeGrafter"/>
</dbReference>
<accession>A0A6P8Q4Q5</accession>
<dbReference type="InterPro" id="IPR029249">
    <property type="entry name" value="Rotatin_N"/>
</dbReference>
<dbReference type="KEGG" id="gsh:117355542"/>
<dbReference type="PANTHER" id="PTHR31691">
    <property type="entry name" value="ROTATIN"/>
    <property type="match status" value="1"/>
</dbReference>
<evidence type="ECO:0000313" key="3">
    <source>
        <dbReference type="Proteomes" id="UP000515159"/>
    </source>
</evidence>
<dbReference type="PANTHER" id="PTHR31691:SF1">
    <property type="entry name" value="ROTATIN"/>
    <property type="match status" value="1"/>
</dbReference>
<dbReference type="GO" id="GO:0036064">
    <property type="term" value="C:ciliary basal body"/>
    <property type="evidence" value="ECO:0007669"/>
    <property type="project" value="InterPro"/>
</dbReference>
<sequence>MDVSALAKKLGHQLAEIRERALKNILCKLEHNLISDADLAEQKLIFVHLLEWFNFPMVPMKEEVLNLLNSLVKHSSAARWMSEIGAVEFFSLLRPNIAPNLQTIVDEILDRLFLLPAETIVGFHGRSFQMQPWPSDNTVSVQEDVGSGYFHQASNTLHQREIPSQRSAVNHSVRCLKFCTFPWLSLTTTDRHVLSSNESSLSSGSHVLIWSTCELLKDVIMQDFPAEIFLQRPKIVQSLLSLLKLAFGRDGKHQLALQAVSCLSQLCTNLKTRLNFHRDPNFFSRKQDAASQNSSLSYCHDTRGSHQFQNPSPGSSSPRPSVIGRTSQRPRGDGQDWDAASSSGSGTQLLANSRTSIQSPLDMGHVELPELENEDILELQFQQLSLSLFCVSILEHAVPLLRTGSRKVMIQVLELLVENLPLIGDSVSEDVWDDNSLIGQELKEKLLIVLDSLGETISYHINNISTEQAESVIIHHRMAVISTSLLTVRLLQILLPVEKASSILPDSLMTALFLLSLDMSFYITYPSNHESITAYLEQLNSDNYNTYKQAAETVYSIECTCSFLADISKKEEKNLVELVELAEKALNSLPFHQHYQLVDDYIHICSDIWKSAQASPFLQMESLKVFLQLLSYPLWTVKAKVYHYCMEMIKECLGIHNVTKPVSSICHGIHFLLHPKVLYEISSFGLQDSNKEISATAKAIFMYLLQGRLMMMALTWNKFTEALYPVIPILQGYADTEEPLGKCILSLNETISDLSDGSLPRIVRLKAALRLLLAKKQSVRSVAIKHVAFHLTSEEESSLKRPQLQGNLLSSTVNLLMVEKMTELKLDDSGKSFFKAETVKKIYEILTSETVDLTLRKSAAEQLAIIMQDRSMHAVVKTMGVVEKLLMYLNECVYRNGKIMECMMLPCLTLLRMLVYADPVLRVSLAQQPNVLLSLFRVSLLLQEETALLAEAATLFCLLLFDEVSRIDAWSDVGKLDGFSSTSPFTLPLIVVRRFRLPVRVATHHAVSPYSVVCPFLSDSLTSKPVSKMLSMAWNLAWHHGIDNVLQLTNHKTGTERFSDMFQLSLEDILMLKITHTASGLQDCLNSIVQAVSHGEVRVAVCRMRFYLLNDKLAGNFNTDSTVNTLKSLSWHTAFSRFLFVLPACKEDEKLLADVISFLNKLLREKEKSSDTEDLKWILELLLKHNPNPLLDLMVQSESQVQNECDDAQMAIRQYLRKELMVFFNTLLVRFMSVTDRKCMMLAGTFRTQLAMKLLHCLRVTDAPHFYGLPSLERTVRGMVYVTALPGWSTYSPTNEPITICMKYLSGLLEVISSFYVEWGGNALSFMGKGVTKSTVLCLLHLSHEMMVQAKNMDWVSKWCLPYDHGSEDQMPSHLGLAWLIPLWVDRDPEVRFTCLGIGSALTSLEMGSIALAASCQNISGGLWGTILNILLDQSECSMVRREAAYILQNLLVIPMPDGEDSKDCTWQGPCVHDEESGVSLIGRPALQALLHHYHFYEQLNWMVNRCYIDHYHFDVTCSIAVGRRENGSMNNYDNSENYWLYPSTLSEQSSSSLSTSSTMILESSSMRSSTEMQTPDPPLSTGPVYEIPVDRLMAQGQSDTTTTVSHNPEDTYLSAVMSDRYTVVTLPLLSAVCNLLENLLIVTPKETSSALEQTHVLMSLNSLINGDLIERLFWDLRILQPHRCPIESKKSQVLFLLQYLSSLSSLLQSCILIEPALVFHDELLIPNLEHTFHVFTIRSKDGWDTELTAAVYQTWTDLFNFLTTVLRKSDQISLPSVMARFVKYCTAIIDTISECVNLSTIHPNLSAACLEFLSVLLAEGGKMKLHDERWTPQSLSLTILLDETKGKVPLGSRLCELILQSYEGKFSEDMLRRASANTLILLLAVSKTAQMFALQADLIDSCMEQMKHIHAQLNLDSLKPGKTLQKKKDSFIRELKVVFHLLRNCLYQNEECKAMALEVHLVPVLHCLWPWLLMDDVLMQAALQLLCVYTASCPAAACSLCWANAGPSLVQSSQRSLANNSLMHSLVKLASQSVCENSPIQQMTFALLSNLAVVHDCKSVIQKSNFLQNFLSLPLPKGGNKSPSVLINLWLKLLLNISFGDDGQQMIMKLNGIVDLLIEISKYKHKSSSSLALLILHNICFNPVNKPKILAHEKAVHVLSSCLENDEPNTQRIGASALWALLHNYQKAKVTLKNPSIKRRIDEAFSQMMETVPEPEENTATAYYLRCLENLVQLLNN</sequence>
<name>A0A6P8Q4Q5_GEOSA</name>
<protein>
    <submittedName>
        <fullName evidence="4">Rotatin isoform X1</fullName>
    </submittedName>
</protein>
<dbReference type="FunCoup" id="A0A6P8Q4Q5">
    <property type="interactions" value="952"/>
</dbReference>
<dbReference type="Proteomes" id="UP000515159">
    <property type="component" value="Chromosome 2"/>
</dbReference>
<proteinExistence type="predicted"/>
<evidence type="ECO:0000256" key="1">
    <source>
        <dbReference type="SAM" id="MobiDB-lite"/>
    </source>
</evidence>
<reference evidence="4" key="1">
    <citation type="submission" date="2025-08" db="UniProtKB">
        <authorList>
            <consortium name="RefSeq"/>
        </authorList>
    </citation>
    <scope>IDENTIFICATION</scope>
</reference>
<keyword evidence="3" id="KW-1185">Reference proteome</keyword>
<dbReference type="InterPro" id="IPR016024">
    <property type="entry name" value="ARM-type_fold"/>
</dbReference>
<feature type="region of interest" description="Disordered" evidence="1">
    <location>
        <begin position="294"/>
        <end position="353"/>
    </location>
</feature>
<dbReference type="InParanoid" id="A0A6P8Q4Q5"/>